<protein>
    <submittedName>
        <fullName evidence="1">Uncharacterized protein</fullName>
    </submittedName>
</protein>
<keyword evidence="2" id="KW-1185">Reference proteome</keyword>
<sequence>MVFFFPGFCVSLHFFGSPHVRVISGRSMCDSFRVYHQLFWITVGKWQYGLDDLILVMVYIGSFALSKDELLTHDTGFKLVRKHLEAKLSSHVDVFAMNQEIFNGLRHIFILQLPLTNYWSALRILEPLLNDRMGDKPKAQCKKSIDTLTTSSNVTQALNSVGYCRLDVLLKFARPDLAWSQARIKAEGSIEIDFAEVTTHSKNTS</sequence>
<dbReference type="AlphaFoldDB" id="A0A2P5AHA3"/>
<evidence type="ECO:0000313" key="1">
    <source>
        <dbReference type="EMBL" id="PON35903.1"/>
    </source>
</evidence>
<comment type="caution">
    <text evidence="1">The sequence shown here is derived from an EMBL/GenBank/DDBJ whole genome shotgun (WGS) entry which is preliminary data.</text>
</comment>
<accession>A0A2P5AHA3</accession>
<organism evidence="1 2">
    <name type="scientific">Parasponia andersonii</name>
    <name type="common">Sponia andersonii</name>
    <dbReference type="NCBI Taxonomy" id="3476"/>
    <lineage>
        <taxon>Eukaryota</taxon>
        <taxon>Viridiplantae</taxon>
        <taxon>Streptophyta</taxon>
        <taxon>Embryophyta</taxon>
        <taxon>Tracheophyta</taxon>
        <taxon>Spermatophyta</taxon>
        <taxon>Magnoliopsida</taxon>
        <taxon>eudicotyledons</taxon>
        <taxon>Gunneridae</taxon>
        <taxon>Pentapetalae</taxon>
        <taxon>rosids</taxon>
        <taxon>fabids</taxon>
        <taxon>Rosales</taxon>
        <taxon>Cannabaceae</taxon>
        <taxon>Parasponia</taxon>
    </lineage>
</organism>
<proteinExistence type="predicted"/>
<dbReference type="EMBL" id="JXTB01000591">
    <property type="protein sequence ID" value="PON35903.1"/>
    <property type="molecule type" value="Genomic_DNA"/>
</dbReference>
<gene>
    <name evidence="1" type="ORF">PanWU01x14_332380</name>
</gene>
<dbReference type="Proteomes" id="UP000237105">
    <property type="component" value="Unassembled WGS sequence"/>
</dbReference>
<reference evidence="2" key="1">
    <citation type="submission" date="2016-06" db="EMBL/GenBank/DDBJ databases">
        <title>Parallel loss of symbiosis genes in relatives of nitrogen-fixing non-legume Parasponia.</title>
        <authorList>
            <person name="Van Velzen R."/>
            <person name="Holmer R."/>
            <person name="Bu F."/>
            <person name="Rutten L."/>
            <person name="Van Zeijl A."/>
            <person name="Liu W."/>
            <person name="Santuari L."/>
            <person name="Cao Q."/>
            <person name="Sharma T."/>
            <person name="Shen D."/>
            <person name="Roswanjaya Y."/>
            <person name="Wardhani T."/>
            <person name="Kalhor M.S."/>
            <person name="Jansen J."/>
            <person name="Van den Hoogen J."/>
            <person name="Gungor B."/>
            <person name="Hartog M."/>
            <person name="Hontelez J."/>
            <person name="Verver J."/>
            <person name="Yang W.-C."/>
            <person name="Schijlen E."/>
            <person name="Repin R."/>
            <person name="Schilthuizen M."/>
            <person name="Schranz E."/>
            <person name="Heidstra R."/>
            <person name="Miyata K."/>
            <person name="Fedorova E."/>
            <person name="Kohlen W."/>
            <person name="Bisseling T."/>
            <person name="Smit S."/>
            <person name="Geurts R."/>
        </authorList>
    </citation>
    <scope>NUCLEOTIDE SEQUENCE [LARGE SCALE GENOMIC DNA]</scope>
    <source>
        <strain evidence="2">cv. WU1-14</strain>
    </source>
</reference>
<evidence type="ECO:0000313" key="2">
    <source>
        <dbReference type="Proteomes" id="UP000237105"/>
    </source>
</evidence>
<name>A0A2P5AHA3_PARAD</name>